<dbReference type="AlphaFoldDB" id="A0AAU9JHV8"/>
<proteinExistence type="predicted"/>
<gene>
    <name evidence="2" type="ORF">BSTOLATCC_MIC44214</name>
</gene>
<sequence>MENSTDSKDFSENYDRKVKFRLPDKESDYGLKKSSKSPQNLNPQKLVNHSFESKFKLKLNIIKRDLNNRSHSVERKKYFNEEKPQNTLITDRYKKNDEHKQCRSKSPNQSSHNRNRSVTPRKAQENSISQNTTPRPSTSKPQSLIDLENYFSEICSSIEKSAKIEMEVLNKAECMQGVLKDCLTEIPDLSLQFYVLMSSILKEIQTINKKDDSISICPLASKLLELGDYLENRKYSASLKKNKEINDTPTIKKPSDPLSILKENSAKVTARIIESMKKAALKEKVIENLTLAFFIYIFSAEGSLKSKCKNSYGNDLVNAIRECATSPGELVVIVRNAYKFINSDGISDENIRKIDELLCKIDLQAYEEEHPFLAVYNFLKSVLSYYRKVKKIPTPIINPPKIIEDKIEDTKSSPRISPSESPKNIHKKSPTSQNVADNNVIVDVSPLKSSQERSPSPKSKQNTINLIKVRPSNLSIQCTEEIKQFSEESHRRVISEQPEITCKIITLEKVHKSKELMSIIQFKEFILQKISDGFQTTKGSKSEIDEIRKKLRTKIVESRDLWINEIKNTYEDIDEIWLNSPEYEKRFLNESMKIIRQFEAQTQKKLITDLAAQEFFQQKRKLVTKFSKYMRY</sequence>
<dbReference type="Proteomes" id="UP001162131">
    <property type="component" value="Unassembled WGS sequence"/>
</dbReference>
<feature type="region of interest" description="Disordered" evidence="1">
    <location>
        <begin position="1"/>
        <end position="47"/>
    </location>
</feature>
<feature type="compositionally biased region" description="Basic and acidic residues" evidence="1">
    <location>
        <begin position="91"/>
        <end position="101"/>
    </location>
</feature>
<feature type="compositionally biased region" description="Basic and acidic residues" evidence="1">
    <location>
        <begin position="1"/>
        <end position="31"/>
    </location>
</feature>
<keyword evidence="3" id="KW-1185">Reference proteome</keyword>
<evidence type="ECO:0000313" key="3">
    <source>
        <dbReference type="Proteomes" id="UP001162131"/>
    </source>
</evidence>
<reference evidence="2" key="1">
    <citation type="submission" date="2021-09" db="EMBL/GenBank/DDBJ databases">
        <authorList>
            <consortium name="AG Swart"/>
            <person name="Singh M."/>
            <person name="Singh A."/>
            <person name="Seah K."/>
            <person name="Emmerich C."/>
        </authorList>
    </citation>
    <scope>NUCLEOTIDE SEQUENCE</scope>
    <source>
        <strain evidence="2">ATCC30299</strain>
    </source>
</reference>
<organism evidence="2 3">
    <name type="scientific">Blepharisma stoltei</name>
    <dbReference type="NCBI Taxonomy" id="1481888"/>
    <lineage>
        <taxon>Eukaryota</taxon>
        <taxon>Sar</taxon>
        <taxon>Alveolata</taxon>
        <taxon>Ciliophora</taxon>
        <taxon>Postciliodesmatophora</taxon>
        <taxon>Heterotrichea</taxon>
        <taxon>Heterotrichida</taxon>
        <taxon>Blepharismidae</taxon>
        <taxon>Blepharisma</taxon>
    </lineage>
</organism>
<feature type="region of interest" description="Disordered" evidence="1">
    <location>
        <begin position="75"/>
        <end position="142"/>
    </location>
</feature>
<dbReference type="EMBL" id="CAJZBQ010000044">
    <property type="protein sequence ID" value="CAG9327582.1"/>
    <property type="molecule type" value="Genomic_DNA"/>
</dbReference>
<evidence type="ECO:0000256" key="1">
    <source>
        <dbReference type="SAM" id="MobiDB-lite"/>
    </source>
</evidence>
<feature type="region of interest" description="Disordered" evidence="1">
    <location>
        <begin position="407"/>
        <end position="432"/>
    </location>
</feature>
<comment type="caution">
    <text evidence="2">The sequence shown here is derived from an EMBL/GenBank/DDBJ whole genome shotgun (WGS) entry which is preliminary data.</text>
</comment>
<feature type="compositionally biased region" description="Polar residues" evidence="1">
    <location>
        <begin position="104"/>
        <end position="118"/>
    </location>
</feature>
<protein>
    <submittedName>
        <fullName evidence="2">Uncharacterized protein</fullName>
    </submittedName>
</protein>
<accession>A0AAU9JHV8</accession>
<name>A0AAU9JHV8_9CILI</name>
<feature type="compositionally biased region" description="Polar residues" evidence="1">
    <location>
        <begin position="125"/>
        <end position="142"/>
    </location>
</feature>
<feature type="compositionally biased region" description="Basic and acidic residues" evidence="1">
    <location>
        <begin position="75"/>
        <end position="84"/>
    </location>
</feature>
<feature type="compositionally biased region" description="Polar residues" evidence="1">
    <location>
        <begin position="36"/>
        <end position="47"/>
    </location>
</feature>
<evidence type="ECO:0000313" key="2">
    <source>
        <dbReference type="EMBL" id="CAG9327582.1"/>
    </source>
</evidence>
<feature type="compositionally biased region" description="Polar residues" evidence="1">
    <location>
        <begin position="413"/>
        <end position="422"/>
    </location>
</feature>